<dbReference type="Proteomes" id="UP000784294">
    <property type="component" value="Unassembled WGS sequence"/>
</dbReference>
<protein>
    <submittedName>
        <fullName evidence="1">Uncharacterized protein</fullName>
    </submittedName>
</protein>
<accession>A0A3S5BQ15</accession>
<evidence type="ECO:0000313" key="2">
    <source>
        <dbReference type="Proteomes" id="UP000784294"/>
    </source>
</evidence>
<gene>
    <name evidence="1" type="ORF">PXEA_LOCUS6445</name>
</gene>
<comment type="caution">
    <text evidence="1">The sequence shown here is derived from an EMBL/GenBank/DDBJ whole genome shotgun (WGS) entry which is preliminary data.</text>
</comment>
<proteinExistence type="predicted"/>
<evidence type="ECO:0000313" key="1">
    <source>
        <dbReference type="EMBL" id="VEL13005.1"/>
    </source>
</evidence>
<sequence>METEKSEIAEEFLLAGDTIDWGAKKRLASYEKDTRKRTIVEAAVILFQGNLVKREDSEIISRTAWADLEIRIRLNC</sequence>
<keyword evidence="2" id="KW-1185">Reference proteome</keyword>
<organism evidence="1 2">
    <name type="scientific">Protopolystoma xenopodis</name>
    <dbReference type="NCBI Taxonomy" id="117903"/>
    <lineage>
        <taxon>Eukaryota</taxon>
        <taxon>Metazoa</taxon>
        <taxon>Spiralia</taxon>
        <taxon>Lophotrochozoa</taxon>
        <taxon>Platyhelminthes</taxon>
        <taxon>Monogenea</taxon>
        <taxon>Polyopisthocotylea</taxon>
        <taxon>Polystomatidea</taxon>
        <taxon>Polystomatidae</taxon>
        <taxon>Protopolystoma</taxon>
    </lineage>
</organism>
<dbReference type="EMBL" id="CAAALY010016502">
    <property type="protein sequence ID" value="VEL13005.1"/>
    <property type="molecule type" value="Genomic_DNA"/>
</dbReference>
<reference evidence="1" key="1">
    <citation type="submission" date="2018-11" db="EMBL/GenBank/DDBJ databases">
        <authorList>
            <consortium name="Pathogen Informatics"/>
        </authorList>
    </citation>
    <scope>NUCLEOTIDE SEQUENCE</scope>
</reference>
<name>A0A3S5BQ15_9PLAT</name>
<dbReference type="AlphaFoldDB" id="A0A3S5BQ15"/>